<dbReference type="Proteomes" id="UP001163821">
    <property type="component" value="Unassembled WGS sequence"/>
</dbReference>
<feature type="transmembrane region" description="Helical" evidence="5">
    <location>
        <begin position="12"/>
        <end position="31"/>
    </location>
</feature>
<accession>A0AA41Y507</accession>
<evidence type="ECO:0000256" key="3">
    <source>
        <dbReference type="ARBA" id="ARBA00023004"/>
    </source>
</evidence>
<keyword evidence="1 4" id="KW-0349">Heme</keyword>
<reference evidence="7" key="1">
    <citation type="submission" date="2022-10" db="EMBL/GenBank/DDBJ databases">
        <title>Gaoshiqiia sediminis gen. nov., sp. nov., isolated from coastal sediment.</title>
        <authorList>
            <person name="Yu W.X."/>
            <person name="Mu D.S."/>
            <person name="Du J.Z."/>
            <person name="Liang Y.Q."/>
        </authorList>
    </citation>
    <scope>NUCLEOTIDE SEQUENCE</scope>
    <source>
        <strain evidence="7">A06</strain>
    </source>
</reference>
<sequence>MKKKFGKILSGLIGLVILMLIALIIYLTAILPNVGNPPDLKVELTPERIERGHYLAQHVMLCMDCHSERDYSRLTAPLIPNTLGKGGEVFDQNMGLPGRFVAPNITPAELSDWTDGEIFRAITTGVSKDGHALFPIMPYPNYSQLDEEDIKSVIAYIRTLKPIEHEVEKSRPDFPVNLLINTMPKPANLKAKPPKSDRINYGRYMATAASCTDCHTIMGSNGPVAEPFSGGAEFRFPDGSVVRSANITPCEKTGIGNWTEDQFIARFKAYADSAFVAPKIGPDDFKTVMPWTFYGKMETEDLKAIFAYLKSLSPVEKQVALFTVSE</sequence>
<gene>
    <name evidence="7" type="ORF">N2K84_00595</name>
</gene>
<dbReference type="GO" id="GO:0009055">
    <property type="term" value="F:electron transfer activity"/>
    <property type="evidence" value="ECO:0007669"/>
    <property type="project" value="InterPro"/>
</dbReference>
<evidence type="ECO:0000256" key="5">
    <source>
        <dbReference type="SAM" id="Phobius"/>
    </source>
</evidence>
<comment type="caution">
    <text evidence="7">The sequence shown here is derived from an EMBL/GenBank/DDBJ whole genome shotgun (WGS) entry which is preliminary data.</text>
</comment>
<evidence type="ECO:0000256" key="1">
    <source>
        <dbReference type="ARBA" id="ARBA00022617"/>
    </source>
</evidence>
<keyword evidence="5" id="KW-1133">Transmembrane helix</keyword>
<dbReference type="GO" id="GO:0046872">
    <property type="term" value="F:metal ion binding"/>
    <property type="evidence" value="ECO:0007669"/>
    <property type="project" value="UniProtKB-KW"/>
</dbReference>
<dbReference type="EMBL" id="JAPAAF010000001">
    <property type="protein sequence ID" value="MCW0481207.1"/>
    <property type="molecule type" value="Genomic_DNA"/>
</dbReference>
<feature type="domain" description="Cytochrome c" evidence="6">
    <location>
        <begin position="197"/>
        <end position="313"/>
    </location>
</feature>
<organism evidence="7 8">
    <name type="scientific">Gaoshiqia sediminis</name>
    <dbReference type="NCBI Taxonomy" id="2986998"/>
    <lineage>
        <taxon>Bacteria</taxon>
        <taxon>Pseudomonadati</taxon>
        <taxon>Bacteroidota</taxon>
        <taxon>Bacteroidia</taxon>
        <taxon>Marinilabiliales</taxon>
        <taxon>Prolixibacteraceae</taxon>
        <taxon>Gaoshiqia</taxon>
    </lineage>
</organism>
<proteinExistence type="predicted"/>
<dbReference type="PANTHER" id="PTHR35008">
    <property type="entry name" value="BLL4482 PROTEIN-RELATED"/>
    <property type="match status" value="1"/>
</dbReference>
<keyword evidence="5" id="KW-0472">Membrane</keyword>
<name>A0AA41Y507_9BACT</name>
<evidence type="ECO:0000256" key="2">
    <source>
        <dbReference type="ARBA" id="ARBA00022723"/>
    </source>
</evidence>
<keyword evidence="5" id="KW-0812">Transmembrane</keyword>
<dbReference type="RefSeq" id="WP_282589812.1">
    <property type="nucleotide sequence ID" value="NZ_JAPAAF010000001.1"/>
</dbReference>
<dbReference type="InterPro" id="IPR051459">
    <property type="entry name" value="Cytochrome_c-type_DH"/>
</dbReference>
<keyword evidence="3 4" id="KW-0408">Iron</keyword>
<evidence type="ECO:0000313" key="7">
    <source>
        <dbReference type="EMBL" id="MCW0481207.1"/>
    </source>
</evidence>
<evidence type="ECO:0000313" key="8">
    <source>
        <dbReference type="Proteomes" id="UP001163821"/>
    </source>
</evidence>
<evidence type="ECO:0000256" key="4">
    <source>
        <dbReference type="PROSITE-ProRule" id="PRU00433"/>
    </source>
</evidence>
<dbReference type="SUPFAM" id="SSF46626">
    <property type="entry name" value="Cytochrome c"/>
    <property type="match status" value="2"/>
</dbReference>
<evidence type="ECO:0000259" key="6">
    <source>
        <dbReference type="PROSITE" id="PS51007"/>
    </source>
</evidence>
<protein>
    <submittedName>
        <fullName evidence="7">Cytochrome c</fullName>
    </submittedName>
</protein>
<feature type="domain" description="Cytochrome c" evidence="6">
    <location>
        <begin position="47"/>
        <end position="161"/>
    </location>
</feature>
<dbReference type="InterPro" id="IPR036909">
    <property type="entry name" value="Cyt_c-like_dom_sf"/>
</dbReference>
<keyword evidence="8" id="KW-1185">Reference proteome</keyword>
<dbReference type="AlphaFoldDB" id="A0AA41Y507"/>
<dbReference type="GO" id="GO:0020037">
    <property type="term" value="F:heme binding"/>
    <property type="evidence" value="ECO:0007669"/>
    <property type="project" value="InterPro"/>
</dbReference>
<dbReference type="Gene3D" id="1.10.760.10">
    <property type="entry name" value="Cytochrome c-like domain"/>
    <property type="match status" value="2"/>
</dbReference>
<dbReference type="PROSITE" id="PS51007">
    <property type="entry name" value="CYTC"/>
    <property type="match status" value="2"/>
</dbReference>
<keyword evidence="2 4" id="KW-0479">Metal-binding</keyword>
<dbReference type="PANTHER" id="PTHR35008:SF8">
    <property type="entry name" value="ALCOHOL DEHYDROGENASE CYTOCHROME C SUBUNIT"/>
    <property type="match status" value="1"/>
</dbReference>
<dbReference type="InterPro" id="IPR009056">
    <property type="entry name" value="Cyt_c-like_dom"/>
</dbReference>